<keyword evidence="7 8" id="KW-0472">Membrane</keyword>
<feature type="signal peptide" evidence="9">
    <location>
        <begin position="1"/>
        <end position="16"/>
    </location>
</feature>
<dbReference type="Pfam" id="PF01501">
    <property type="entry name" value="Glyco_transf_8"/>
    <property type="match status" value="2"/>
</dbReference>
<feature type="transmembrane region" description="Helical" evidence="8">
    <location>
        <begin position="244"/>
        <end position="266"/>
    </location>
</feature>
<dbReference type="Gene3D" id="3.90.550.10">
    <property type="entry name" value="Spore Coat Polysaccharide Biosynthesis Protein SpsA, Chain A"/>
    <property type="match status" value="2"/>
</dbReference>
<evidence type="ECO:0000256" key="3">
    <source>
        <dbReference type="ARBA" id="ARBA00022676"/>
    </source>
</evidence>
<keyword evidence="4" id="KW-0808">Transferase</keyword>
<feature type="transmembrane region" description="Helical" evidence="8">
    <location>
        <begin position="159"/>
        <end position="178"/>
    </location>
</feature>
<evidence type="ECO:0000256" key="5">
    <source>
        <dbReference type="ARBA" id="ARBA00022692"/>
    </source>
</evidence>
<keyword evidence="5 8" id="KW-0812">Transmembrane</keyword>
<dbReference type="SUPFAM" id="SSF53448">
    <property type="entry name" value="Nucleotide-diphospho-sugar transferases"/>
    <property type="match status" value="2"/>
</dbReference>
<protein>
    <recommendedName>
        <fullName evidence="10">3-oxo-5-alpha-steroid 4-dehydrogenase C-terminal domain-containing protein</fullName>
    </recommendedName>
</protein>
<evidence type="ECO:0000256" key="7">
    <source>
        <dbReference type="ARBA" id="ARBA00023136"/>
    </source>
</evidence>
<dbReference type="AlphaFoldDB" id="A0AB34JXR0"/>
<feature type="transmembrane region" description="Helical" evidence="8">
    <location>
        <begin position="122"/>
        <end position="139"/>
    </location>
</feature>
<proteinExistence type="inferred from homology"/>
<sequence length="1139" mass="123808">MMALLLRLYLQHEAEAHHVCSALMVLVGCCVLLVELGFKARAPYGRYASLSAARWYGPTINPQLAWMFQESWSFTVPVALLALGDPACLHSACNQLLLAMFISHYANRTFVYPFRLRGGSRMPLGLCLLASAFCAFNGFVQGRMWSALVVRTADSLSEKAAFCFGISIWALGLAINVHSDNLLRCLRRPGETHHKIPRGGAFEYVSGANYFGEVLEWFGQKAIARLRPEAEPDRPSRARRRSPVLWIAVAALALLALLLLVGVSAASEAELQLSPPLPTPAVLEPQTVSEPASPLSLTDAVRYDREARYINIGLAVDEAQPLAILGLINSTISHCSRPGSLHFHLVVPQHLRKPIRQQLQSTFPLHEGAFGPTFRCYSLEPFGVRAKIVRHLRRREKETVFISPYRYAVAYLPTLLPAVRRVLWLHPNTLILDDVAKLYSTRLDGAPAAAVDVCDPPLQQRLNASHPAVASALGGMTCGPSEAMLLVDTLQWTLLDITSRVEFWMSLNLHAMPAYSHGDAHAPLLLAILHAYTRLPPEWGVHLAGRNPWGPRATAEQRAEEAALWKAAAVDVPPPVAVASRRHLLLAAARRHAQGGGGGTAVRAAAVHFASAWKPWHLPWFHGGGGASSPLCLWPRAEGRPASPPTPCAQLWAQYATGAALKLGWKALTPSSAVRAAAAAAAAAAAGGEENAGSLSTARIEQEAAGDEASDVSRASSLHVTVTVDTAGGAYGLVALINSTLSFTPSEGVSFHVFCRQEHTLRLSRQLGEAFSSDVSISISAPAEERLSKLAQKLKSLGIFSDPYDLPQLWVHQALPIELQRTLLLPSDALILTDAREIFGATLKKGVAAAVFEDCSSQFEQVFNYRHALFANKHARSSCVFDESTLLLDLRAWRRIDVPSKVLDVMGSHSKSQELYQHPTEAYSISAPLALVLDTRALRLPHTWLCRGLARDSFTLPELSYWHRHWGQQGVTFPLVLAPFRAPQAVALPQRAQGDALILRFNGGAYKPWMRRCSKATSDGAPRCGRGFYDCANIWWRFVARRLLRPLAAVDTVASGALRLPPTATRPCVPEPPPAAAAEDTDADSAVAAGAAALSTGINTTKVEVLGYFDDPTTGKRMVRRRVTRLVKKSLASLPSDGP</sequence>
<dbReference type="PROSITE" id="PS50244">
    <property type="entry name" value="S5A_REDUCTASE"/>
    <property type="match status" value="1"/>
</dbReference>
<dbReference type="GO" id="GO:0016757">
    <property type="term" value="F:glycosyltransferase activity"/>
    <property type="evidence" value="ECO:0007669"/>
    <property type="project" value="UniProtKB-KW"/>
</dbReference>
<evidence type="ECO:0000256" key="2">
    <source>
        <dbReference type="ARBA" id="ARBA00006351"/>
    </source>
</evidence>
<keyword evidence="9" id="KW-0732">Signal</keyword>
<dbReference type="InterPro" id="IPR050748">
    <property type="entry name" value="Glycosyltrans_8_dom-fam"/>
</dbReference>
<comment type="similarity">
    <text evidence="2">Belongs to the glycosyltransferase 8 family.</text>
</comment>
<evidence type="ECO:0000256" key="9">
    <source>
        <dbReference type="SAM" id="SignalP"/>
    </source>
</evidence>
<evidence type="ECO:0000313" key="11">
    <source>
        <dbReference type="EMBL" id="KAL1525728.1"/>
    </source>
</evidence>
<dbReference type="GO" id="GO:0005794">
    <property type="term" value="C:Golgi apparatus"/>
    <property type="evidence" value="ECO:0007669"/>
    <property type="project" value="TreeGrafter"/>
</dbReference>
<keyword evidence="3" id="KW-0328">Glycosyltransferase</keyword>
<comment type="subcellular location">
    <subcellularLocation>
        <location evidence="1">Membrane</location>
        <topology evidence="1">Multi-pass membrane protein</topology>
    </subcellularLocation>
</comment>
<dbReference type="InterPro" id="IPR002495">
    <property type="entry name" value="Glyco_trans_8"/>
</dbReference>
<dbReference type="GO" id="GO:0006629">
    <property type="term" value="P:lipid metabolic process"/>
    <property type="evidence" value="ECO:0007669"/>
    <property type="project" value="InterPro"/>
</dbReference>
<feature type="chain" id="PRO_5044191678" description="3-oxo-5-alpha-steroid 4-dehydrogenase C-terminal domain-containing protein" evidence="9">
    <location>
        <begin position="17"/>
        <end position="1139"/>
    </location>
</feature>
<dbReference type="GO" id="GO:0016020">
    <property type="term" value="C:membrane"/>
    <property type="evidence" value="ECO:0007669"/>
    <property type="project" value="UniProtKB-SubCell"/>
</dbReference>
<comment type="caution">
    <text evidence="11">The sequence shown here is derived from an EMBL/GenBank/DDBJ whole genome shotgun (WGS) entry which is preliminary data.</text>
</comment>
<organism evidence="11 12">
    <name type="scientific">Prymnesium parvum</name>
    <name type="common">Toxic golden alga</name>
    <dbReference type="NCBI Taxonomy" id="97485"/>
    <lineage>
        <taxon>Eukaryota</taxon>
        <taxon>Haptista</taxon>
        <taxon>Haptophyta</taxon>
        <taxon>Prymnesiophyceae</taxon>
        <taxon>Prymnesiales</taxon>
        <taxon>Prymnesiaceae</taxon>
        <taxon>Prymnesium</taxon>
    </lineage>
</organism>
<dbReference type="Pfam" id="PF02544">
    <property type="entry name" value="Steroid_dh"/>
    <property type="match status" value="1"/>
</dbReference>
<feature type="transmembrane region" description="Helical" evidence="8">
    <location>
        <begin position="16"/>
        <end position="38"/>
    </location>
</feature>
<evidence type="ECO:0000256" key="4">
    <source>
        <dbReference type="ARBA" id="ARBA00022679"/>
    </source>
</evidence>
<dbReference type="EMBL" id="JBGBPQ010000004">
    <property type="protein sequence ID" value="KAL1525728.1"/>
    <property type="molecule type" value="Genomic_DNA"/>
</dbReference>
<dbReference type="PANTHER" id="PTHR13778">
    <property type="entry name" value="GLYCOSYLTRANSFERASE 8 DOMAIN-CONTAINING PROTEIN"/>
    <property type="match status" value="1"/>
</dbReference>
<feature type="domain" description="3-oxo-5-alpha-steroid 4-dehydrogenase C-terminal" evidence="10">
    <location>
        <begin position="121"/>
        <end position="219"/>
    </location>
</feature>
<evidence type="ECO:0000256" key="8">
    <source>
        <dbReference type="SAM" id="Phobius"/>
    </source>
</evidence>
<dbReference type="GO" id="GO:0016627">
    <property type="term" value="F:oxidoreductase activity, acting on the CH-CH group of donors"/>
    <property type="evidence" value="ECO:0007669"/>
    <property type="project" value="InterPro"/>
</dbReference>
<dbReference type="PANTHER" id="PTHR13778:SF13">
    <property type="entry name" value="GALACTURONOSYLTRANSFERASE-LIKE 3-RELATED"/>
    <property type="match status" value="1"/>
</dbReference>
<evidence type="ECO:0000313" key="12">
    <source>
        <dbReference type="Proteomes" id="UP001515480"/>
    </source>
</evidence>
<dbReference type="PROSITE" id="PS51257">
    <property type="entry name" value="PROKAR_LIPOPROTEIN"/>
    <property type="match status" value="1"/>
</dbReference>
<keyword evidence="12" id="KW-1185">Reference proteome</keyword>
<dbReference type="Proteomes" id="UP001515480">
    <property type="component" value="Unassembled WGS sequence"/>
</dbReference>
<evidence type="ECO:0000259" key="10">
    <source>
        <dbReference type="Pfam" id="PF02544"/>
    </source>
</evidence>
<dbReference type="InterPro" id="IPR001104">
    <property type="entry name" value="3-oxo-5_a-steroid_4-DH_C"/>
</dbReference>
<keyword evidence="6 8" id="KW-1133">Transmembrane helix</keyword>
<evidence type="ECO:0000256" key="1">
    <source>
        <dbReference type="ARBA" id="ARBA00004141"/>
    </source>
</evidence>
<reference evidence="11 12" key="1">
    <citation type="journal article" date="2024" name="Science">
        <title>Giant polyketide synthase enzymes in the biosynthesis of giant marine polyether toxins.</title>
        <authorList>
            <person name="Fallon T.R."/>
            <person name="Shende V.V."/>
            <person name="Wierzbicki I.H."/>
            <person name="Pendleton A.L."/>
            <person name="Watervoot N.F."/>
            <person name="Auber R.P."/>
            <person name="Gonzalez D.J."/>
            <person name="Wisecaver J.H."/>
            <person name="Moore B.S."/>
        </authorList>
    </citation>
    <scope>NUCLEOTIDE SEQUENCE [LARGE SCALE GENOMIC DNA]</scope>
    <source>
        <strain evidence="11 12">12B1</strain>
    </source>
</reference>
<gene>
    <name evidence="11" type="ORF">AB1Y20_020572</name>
</gene>
<dbReference type="InterPro" id="IPR029044">
    <property type="entry name" value="Nucleotide-diphossugar_trans"/>
</dbReference>
<evidence type="ECO:0000256" key="6">
    <source>
        <dbReference type="ARBA" id="ARBA00022989"/>
    </source>
</evidence>
<name>A0AB34JXR0_PRYPA</name>
<accession>A0AB34JXR0</accession>